<dbReference type="EMBL" id="KV454215">
    <property type="protein sequence ID" value="ODQ56887.1"/>
    <property type="molecule type" value="Genomic_DNA"/>
</dbReference>
<dbReference type="InterPro" id="IPR001680">
    <property type="entry name" value="WD40_rpt"/>
</dbReference>
<dbReference type="InterPro" id="IPR015943">
    <property type="entry name" value="WD40/YVTN_repeat-like_dom_sf"/>
</dbReference>
<dbReference type="STRING" id="683960.A0A1E3NWE0"/>
<dbReference type="InterPro" id="IPR020472">
    <property type="entry name" value="WD40_PAC1"/>
</dbReference>
<sequence>EKLINEEFKIWKKTVPLLYDTIQTFVQESPSLTIEPLSKVELSSDKNEVEVKFLLGTYAHSPDATNYLKLAGIKLPSTLTPDFKNSIPIPAGGAIIPKFQLLQKWIHPNEVNKARYNKFNDKIATFTKTGDIKVWDFKHEEPIKTLKFHKKDGFGLEWGIDNELLLTGGEDAKIALWDLSSSTNSPSRVFKNHDSIVNDFSWNHKIPTLFGSVSDDRSIQFVDIRSSDDKPLIKITDAHKDVINAIQFNPSLDNLFVTGSADNLISIWDLRNPVEPIRQLYGHNNAITQLQFNPTSPNLLASSSNDRRIMIWDLNKLDEEFDVDDYIKNEADDPTLAFIHGGHTSRISEFSWIPGVNNTIISAGEDNLIQVWK</sequence>
<evidence type="ECO:0000256" key="1">
    <source>
        <dbReference type="ARBA" id="ARBA00004123"/>
    </source>
</evidence>
<dbReference type="AlphaFoldDB" id="A0A1E3NWE0"/>
<feature type="non-terminal residue" evidence="9">
    <location>
        <position position="373"/>
    </location>
</feature>
<dbReference type="PROSITE" id="PS00678">
    <property type="entry name" value="WD_REPEATS_1"/>
    <property type="match status" value="2"/>
</dbReference>
<keyword evidence="5" id="KW-0539">Nucleus</keyword>
<dbReference type="Pfam" id="PF23609">
    <property type="entry name" value="Beta-prop_EIPR1"/>
    <property type="match status" value="1"/>
</dbReference>
<evidence type="ECO:0000259" key="7">
    <source>
        <dbReference type="Pfam" id="PF12265"/>
    </source>
</evidence>
<dbReference type="InterPro" id="IPR022052">
    <property type="entry name" value="Histone-bd_RBBP4-like_N"/>
</dbReference>
<dbReference type="PROSITE" id="PS50294">
    <property type="entry name" value="WD_REPEATS_REGION"/>
    <property type="match status" value="4"/>
</dbReference>
<protein>
    <submittedName>
        <fullName evidence="9">Uncharacterized protein</fullName>
    </submittedName>
</protein>
<feature type="domain" description="Histone-binding protein RBBP4-like N-terminal" evidence="7">
    <location>
        <begin position="6"/>
        <end position="77"/>
    </location>
</feature>
<feature type="repeat" description="WD" evidence="6">
    <location>
        <begin position="340"/>
        <end position="373"/>
    </location>
</feature>
<feature type="non-terminal residue" evidence="9">
    <location>
        <position position="1"/>
    </location>
</feature>
<dbReference type="PRINTS" id="PR00320">
    <property type="entry name" value="GPROTEINBRPT"/>
</dbReference>
<evidence type="ECO:0000256" key="4">
    <source>
        <dbReference type="ARBA" id="ARBA00022853"/>
    </source>
</evidence>
<dbReference type="InterPro" id="IPR036322">
    <property type="entry name" value="WD40_repeat_dom_sf"/>
</dbReference>
<evidence type="ECO:0000256" key="5">
    <source>
        <dbReference type="ARBA" id="ARBA00023242"/>
    </source>
</evidence>
<dbReference type="InterPro" id="IPR050459">
    <property type="entry name" value="WD_repeat_RBAP46/RBAP48/MSI1"/>
</dbReference>
<dbReference type="Proteomes" id="UP000094112">
    <property type="component" value="Unassembled WGS sequence"/>
</dbReference>
<evidence type="ECO:0000256" key="6">
    <source>
        <dbReference type="PROSITE-ProRule" id="PRU00221"/>
    </source>
</evidence>
<keyword evidence="2 6" id="KW-0853">WD repeat</keyword>
<evidence type="ECO:0000313" key="9">
    <source>
        <dbReference type="EMBL" id="ODQ56887.1"/>
    </source>
</evidence>
<feature type="repeat" description="WD" evidence="6">
    <location>
        <begin position="146"/>
        <end position="187"/>
    </location>
</feature>
<dbReference type="OrthoDB" id="427795at2759"/>
<dbReference type="PANTHER" id="PTHR22850">
    <property type="entry name" value="WD40 REPEAT FAMILY"/>
    <property type="match status" value="1"/>
</dbReference>
<proteinExistence type="predicted"/>
<dbReference type="Gene3D" id="2.130.10.10">
    <property type="entry name" value="YVTN repeat-like/Quinoprotein amine dehydrogenase"/>
    <property type="match status" value="1"/>
</dbReference>
<keyword evidence="10" id="KW-1185">Reference proteome</keyword>
<gene>
    <name evidence="9" type="ORF">WICANDRAFT_12071</name>
</gene>
<keyword evidence="4" id="KW-0156">Chromatin regulator</keyword>
<feature type="repeat" description="WD" evidence="6">
    <location>
        <begin position="236"/>
        <end position="272"/>
    </location>
</feature>
<evidence type="ECO:0000256" key="3">
    <source>
        <dbReference type="ARBA" id="ARBA00022737"/>
    </source>
</evidence>
<dbReference type="Pfam" id="PF00400">
    <property type="entry name" value="WD40"/>
    <property type="match status" value="1"/>
</dbReference>
<keyword evidence="3" id="KW-0677">Repeat</keyword>
<dbReference type="SMART" id="SM00320">
    <property type="entry name" value="WD40"/>
    <property type="match status" value="6"/>
</dbReference>
<accession>A0A1E3NWE0</accession>
<dbReference type="SUPFAM" id="SSF50978">
    <property type="entry name" value="WD40 repeat-like"/>
    <property type="match status" value="1"/>
</dbReference>
<dbReference type="PROSITE" id="PS50082">
    <property type="entry name" value="WD_REPEATS_2"/>
    <property type="match status" value="4"/>
</dbReference>
<evidence type="ECO:0000256" key="2">
    <source>
        <dbReference type="ARBA" id="ARBA00022574"/>
    </source>
</evidence>
<comment type="subcellular location">
    <subcellularLocation>
        <location evidence="1">Nucleus</location>
    </subcellularLocation>
</comment>
<evidence type="ECO:0000313" key="10">
    <source>
        <dbReference type="Proteomes" id="UP000094112"/>
    </source>
</evidence>
<dbReference type="GO" id="GO:0006325">
    <property type="term" value="P:chromatin organization"/>
    <property type="evidence" value="ECO:0007669"/>
    <property type="project" value="UniProtKB-KW"/>
</dbReference>
<evidence type="ECO:0000259" key="8">
    <source>
        <dbReference type="Pfam" id="PF23609"/>
    </source>
</evidence>
<dbReference type="InterPro" id="IPR019775">
    <property type="entry name" value="WD40_repeat_CS"/>
</dbReference>
<dbReference type="Pfam" id="PF12265">
    <property type="entry name" value="CAF1C_H4-bd"/>
    <property type="match status" value="1"/>
</dbReference>
<dbReference type="RefSeq" id="XP_019036094.1">
    <property type="nucleotide sequence ID" value="XM_019180520.1"/>
</dbReference>
<dbReference type="GO" id="GO:0005634">
    <property type="term" value="C:nucleus"/>
    <property type="evidence" value="ECO:0007669"/>
    <property type="project" value="UniProtKB-SubCell"/>
</dbReference>
<dbReference type="InterPro" id="IPR059104">
    <property type="entry name" value="Beta-prop_EIPR1-like"/>
</dbReference>
<feature type="repeat" description="WD" evidence="6">
    <location>
        <begin position="280"/>
        <end position="315"/>
    </location>
</feature>
<dbReference type="GeneID" id="30197766"/>
<reference evidence="9 10" key="1">
    <citation type="journal article" date="2016" name="Proc. Natl. Acad. Sci. U.S.A.">
        <title>Comparative genomics of biotechnologically important yeasts.</title>
        <authorList>
            <person name="Riley R."/>
            <person name="Haridas S."/>
            <person name="Wolfe K.H."/>
            <person name="Lopes M.R."/>
            <person name="Hittinger C.T."/>
            <person name="Goeker M."/>
            <person name="Salamov A.A."/>
            <person name="Wisecaver J.H."/>
            <person name="Long T.M."/>
            <person name="Calvey C.H."/>
            <person name="Aerts A.L."/>
            <person name="Barry K.W."/>
            <person name="Choi C."/>
            <person name="Clum A."/>
            <person name="Coughlan A.Y."/>
            <person name="Deshpande S."/>
            <person name="Douglass A.P."/>
            <person name="Hanson S.J."/>
            <person name="Klenk H.-P."/>
            <person name="LaButti K.M."/>
            <person name="Lapidus A."/>
            <person name="Lindquist E.A."/>
            <person name="Lipzen A.M."/>
            <person name="Meier-Kolthoff J.P."/>
            <person name="Ohm R.A."/>
            <person name="Otillar R.P."/>
            <person name="Pangilinan J.L."/>
            <person name="Peng Y."/>
            <person name="Rokas A."/>
            <person name="Rosa C.A."/>
            <person name="Scheuner C."/>
            <person name="Sibirny A.A."/>
            <person name="Slot J.C."/>
            <person name="Stielow J.B."/>
            <person name="Sun H."/>
            <person name="Kurtzman C.P."/>
            <person name="Blackwell M."/>
            <person name="Grigoriev I.V."/>
            <person name="Jeffries T.W."/>
        </authorList>
    </citation>
    <scope>NUCLEOTIDE SEQUENCE [LARGE SCALE GENOMIC DNA]</scope>
    <source>
        <strain evidence="10">ATCC 58044 / CBS 1984 / NCYC 433 / NRRL Y-366-8</strain>
    </source>
</reference>
<organism evidence="9 10">
    <name type="scientific">Wickerhamomyces anomalus (strain ATCC 58044 / CBS 1984 / NCYC 433 / NRRL Y-366-8)</name>
    <name type="common">Yeast</name>
    <name type="synonym">Hansenula anomala</name>
    <dbReference type="NCBI Taxonomy" id="683960"/>
    <lineage>
        <taxon>Eukaryota</taxon>
        <taxon>Fungi</taxon>
        <taxon>Dikarya</taxon>
        <taxon>Ascomycota</taxon>
        <taxon>Saccharomycotina</taxon>
        <taxon>Saccharomycetes</taxon>
        <taxon>Phaffomycetales</taxon>
        <taxon>Wickerhamomycetaceae</taxon>
        <taxon>Wickerhamomyces</taxon>
    </lineage>
</organism>
<feature type="domain" description="EIPR1-like beta-propeller" evidence="8">
    <location>
        <begin position="214"/>
        <end position="312"/>
    </location>
</feature>
<name>A0A1E3NWE0_WICAA</name>